<name>A0AAV1ALN4_VICFA</name>
<keyword evidence="3" id="KW-1185">Reference proteome</keyword>
<dbReference type="EMBL" id="OX451739">
    <property type="protein sequence ID" value="CAI8609915.1"/>
    <property type="molecule type" value="Genomic_DNA"/>
</dbReference>
<reference evidence="2 3" key="1">
    <citation type="submission" date="2023-01" db="EMBL/GenBank/DDBJ databases">
        <authorList>
            <person name="Kreplak J."/>
        </authorList>
    </citation>
    <scope>NUCLEOTIDE SEQUENCE [LARGE SCALE GENOMIC DNA]</scope>
</reference>
<proteinExistence type="predicted"/>
<feature type="compositionally biased region" description="Acidic residues" evidence="1">
    <location>
        <begin position="149"/>
        <end position="158"/>
    </location>
</feature>
<dbReference type="Proteomes" id="UP001157006">
    <property type="component" value="Chromosome 4"/>
</dbReference>
<dbReference type="AlphaFoldDB" id="A0AAV1ALN4"/>
<evidence type="ECO:0000313" key="3">
    <source>
        <dbReference type="Proteomes" id="UP001157006"/>
    </source>
</evidence>
<feature type="region of interest" description="Disordered" evidence="1">
    <location>
        <begin position="144"/>
        <end position="173"/>
    </location>
</feature>
<protein>
    <submittedName>
        <fullName evidence="2">Uncharacterized protein</fullName>
    </submittedName>
</protein>
<gene>
    <name evidence="2" type="ORF">VFH_IV156520</name>
</gene>
<accession>A0AAV1ALN4</accession>
<sequence>MSYASIMISWLERHEILKVRKTSCACRGIHELSPGGRPQKFLRGSLKEKAQLLMSVGKYMDVARLIANELKKVALNGTKIGDRTPCQLTYPGLIMGLCNRARVFIPSVGYQQFYLYVGNPQVPHPLGTLEEFIAFANWSEGRPNVQEEAASDDEEEESKESIFDLDSVYDLSG</sequence>
<evidence type="ECO:0000256" key="1">
    <source>
        <dbReference type="SAM" id="MobiDB-lite"/>
    </source>
</evidence>
<evidence type="ECO:0000313" key="2">
    <source>
        <dbReference type="EMBL" id="CAI8609915.1"/>
    </source>
</evidence>
<organism evidence="2 3">
    <name type="scientific">Vicia faba</name>
    <name type="common">Broad bean</name>
    <name type="synonym">Faba vulgaris</name>
    <dbReference type="NCBI Taxonomy" id="3906"/>
    <lineage>
        <taxon>Eukaryota</taxon>
        <taxon>Viridiplantae</taxon>
        <taxon>Streptophyta</taxon>
        <taxon>Embryophyta</taxon>
        <taxon>Tracheophyta</taxon>
        <taxon>Spermatophyta</taxon>
        <taxon>Magnoliopsida</taxon>
        <taxon>eudicotyledons</taxon>
        <taxon>Gunneridae</taxon>
        <taxon>Pentapetalae</taxon>
        <taxon>rosids</taxon>
        <taxon>fabids</taxon>
        <taxon>Fabales</taxon>
        <taxon>Fabaceae</taxon>
        <taxon>Papilionoideae</taxon>
        <taxon>50 kb inversion clade</taxon>
        <taxon>NPAAA clade</taxon>
        <taxon>Hologalegina</taxon>
        <taxon>IRL clade</taxon>
        <taxon>Fabeae</taxon>
        <taxon>Vicia</taxon>
    </lineage>
</organism>